<dbReference type="PANTHER" id="PTHR10166">
    <property type="entry name" value="VOLTAGE-DEPENDENT CALCIUM CHANNEL SUBUNIT ALPHA-2/DELTA-RELATED"/>
    <property type="match status" value="1"/>
</dbReference>
<reference evidence="10" key="1">
    <citation type="submission" date="2022-07" db="EMBL/GenBank/DDBJ databases">
        <title>Chromosome-level genome of Muraenolepis orangiensis.</title>
        <authorList>
            <person name="Kim J."/>
        </authorList>
    </citation>
    <scope>NUCLEOTIDE SEQUENCE</scope>
    <source>
        <strain evidence="10">KU_S4_2022</strain>
        <tissue evidence="10">Muscle</tissue>
    </source>
</reference>
<feature type="domain" description="VWA N-terminal" evidence="9">
    <location>
        <begin position="183"/>
        <end position="230"/>
    </location>
</feature>
<dbReference type="AlphaFoldDB" id="A0A9Q0E7X1"/>
<keyword evidence="5" id="KW-1133">Transmembrane helix</keyword>
<evidence type="ECO:0000313" key="11">
    <source>
        <dbReference type="Proteomes" id="UP001148018"/>
    </source>
</evidence>
<name>A0A9Q0E7X1_9TELE</name>
<dbReference type="InterPro" id="IPR051173">
    <property type="entry name" value="Ca_channel_alpha-2/delta"/>
</dbReference>
<organism evidence="10 11">
    <name type="scientific">Muraenolepis orangiensis</name>
    <name type="common">Patagonian moray cod</name>
    <dbReference type="NCBI Taxonomy" id="630683"/>
    <lineage>
        <taxon>Eukaryota</taxon>
        <taxon>Metazoa</taxon>
        <taxon>Chordata</taxon>
        <taxon>Craniata</taxon>
        <taxon>Vertebrata</taxon>
        <taxon>Euteleostomi</taxon>
        <taxon>Actinopterygii</taxon>
        <taxon>Neopterygii</taxon>
        <taxon>Teleostei</taxon>
        <taxon>Neoteleostei</taxon>
        <taxon>Acanthomorphata</taxon>
        <taxon>Zeiogadaria</taxon>
        <taxon>Gadariae</taxon>
        <taxon>Gadiformes</taxon>
        <taxon>Muraenolepidoidei</taxon>
        <taxon>Muraenolepididae</taxon>
        <taxon>Muraenolepis</taxon>
    </lineage>
</organism>
<evidence type="ECO:0000313" key="10">
    <source>
        <dbReference type="EMBL" id="KAJ3602295.1"/>
    </source>
</evidence>
<sequence>MQWAAAISSLICLSFHFFFSVQESDISYYDSKADSDYTEDGEEENLLENPFSLELEFVDDPNFKNKVNYSSSAVQIPTDIYKGCDLGPVLPCRSALHGVQETGRETLRGGPSPGTSHPASTSISLSACHFEALSGCSDGLRETDRCLRMRTINDLLQGHVRFPISPLMSSSPRDGCLRLCCLSPVILNELNWTQSLERLFIENRREDSSLRWQVFGSATGVTRYYPATPWKAPNKIDLYDVRRRPWYIQGASSPKDMVIIVDV</sequence>
<dbReference type="OrthoDB" id="8920393at2759"/>
<dbReference type="EMBL" id="JANIIK010000046">
    <property type="protein sequence ID" value="KAJ3602295.1"/>
    <property type="molecule type" value="Genomic_DNA"/>
</dbReference>
<evidence type="ECO:0000256" key="6">
    <source>
        <dbReference type="ARBA" id="ARBA00023136"/>
    </source>
</evidence>
<evidence type="ECO:0000256" key="4">
    <source>
        <dbReference type="ARBA" id="ARBA00022837"/>
    </source>
</evidence>
<dbReference type="GO" id="GO:0005245">
    <property type="term" value="F:voltage-gated calcium channel activity"/>
    <property type="evidence" value="ECO:0007669"/>
    <property type="project" value="TreeGrafter"/>
</dbReference>
<gene>
    <name evidence="10" type="ORF">NHX12_030054</name>
</gene>
<dbReference type="InterPro" id="IPR013608">
    <property type="entry name" value="VWA_N"/>
</dbReference>
<evidence type="ECO:0000256" key="1">
    <source>
        <dbReference type="ARBA" id="ARBA00004479"/>
    </source>
</evidence>
<evidence type="ECO:0000256" key="3">
    <source>
        <dbReference type="ARBA" id="ARBA00022729"/>
    </source>
</evidence>
<protein>
    <recommendedName>
        <fullName evidence="9">VWA N-terminal domain-containing protein</fullName>
    </recommendedName>
</protein>
<dbReference type="Pfam" id="PF08399">
    <property type="entry name" value="VWA_N"/>
    <property type="match status" value="2"/>
</dbReference>
<evidence type="ECO:0000259" key="9">
    <source>
        <dbReference type="Pfam" id="PF08399"/>
    </source>
</evidence>
<comment type="caution">
    <text evidence="10">The sequence shown here is derived from an EMBL/GenBank/DDBJ whole genome shotgun (WGS) entry which is preliminary data.</text>
</comment>
<dbReference type="Proteomes" id="UP001148018">
    <property type="component" value="Unassembled WGS sequence"/>
</dbReference>
<evidence type="ECO:0000256" key="7">
    <source>
        <dbReference type="ARBA" id="ARBA00023180"/>
    </source>
</evidence>
<feature type="chain" id="PRO_5040483047" description="VWA N-terminal domain-containing protein" evidence="8">
    <location>
        <begin position="24"/>
        <end position="263"/>
    </location>
</feature>
<keyword evidence="7" id="KW-0325">Glycoprotein</keyword>
<keyword evidence="3 8" id="KW-0732">Signal</keyword>
<keyword evidence="11" id="KW-1185">Reference proteome</keyword>
<feature type="domain" description="VWA N-terminal" evidence="9">
    <location>
        <begin position="20"/>
        <end position="83"/>
    </location>
</feature>
<evidence type="ECO:0000256" key="8">
    <source>
        <dbReference type="SAM" id="SignalP"/>
    </source>
</evidence>
<dbReference type="PANTHER" id="PTHR10166:SF7">
    <property type="entry name" value="VOLTAGE-DEPENDENT CALCIUM CHANNEL SUBUNIT ALPHA-2_DELTA-2"/>
    <property type="match status" value="1"/>
</dbReference>
<keyword evidence="6" id="KW-0472">Membrane</keyword>
<keyword evidence="4" id="KW-0106">Calcium</keyword>
<evidence type="ECO:0000256" key="5">
    <source>
        <dbReference type="ARBA" id="ARBA00022989"/>
    </source>
</evidence>
<feature type="signal peptide" evidence="8">
    <location>
        <begin position="1"/>
        <end position="23"/>
    </location>
</feature>
<comment type="subcellular location">
    <subcellularLocation>
        <location evidence="1">Membrane</location>
        <topology evidence="1">Single-pass type I membrane protein</topology>
    </subcellularLocation>
</comment>
<keyword evidence="2" id="KW-0812">Transmembrane</keyword>
<proteinExistence type="predicted"/>
<evidence type="ECO:0000256" key="2">
    <source>
        <dbReference type="ARBA" id="ARBA00022692"/>
    </source>
</evidence>
<accession>A0A9Q0E7X1</accession>
<dbReference type="GO" id="GO:0005891">
    <property type="term" value="C:voltage-gated calcium channel complex"/>
    <property type="evidence" value="ECO:0007669"/>
    <property type="project" value="TreeGrafter"/>
</dbReference>